<dbReference type="AlphaFoldDB" id="A0AAN6QJ96"/>
<protein>
    <submittedName>
        <fullName evidence="1">Uncharacterized protein</fullName>
    </submittedName>
</protein>
<evidence type="ECO:0000313" key="1">
    <source>
        <dbReference type="EMBL" id="KAK4110958.1"/>
    </source>
</evidence>
<evidence type="ECO:0000313" key="2">
    <source>
        <dbReference type="Proteomes" id="UP001302812"/>
    </source>
</evidence>
<name>A0AAN6QJ96_9PEZI</name>
<accession>A0AAN6QJ96</accession>
<reference evidence="1" key="1">
    <citation type="journal article" date="2023" name="Mol. Phylogenet. Evol.">
        <title>Genome-scale phylogeny and comparative genomics of the fungal order Sordariales.</title>
        <authorList>
            <person name="Hensen N."/>
            <person name="Bonometti L."/>
            <person name="Westerberg I."/>
            <person name="Brannstrom I.O."/>
            <person name="Guillou S."/>
            <person name="Cros-Aarteil S."/>
            <person name="Calhoun S."/>
            <person name="Haridas S."/>
            <person name="Kuo A."/>
            <person name="Mondo S."/>
            <person name="Pangilinan J."/>
            <person name="Riley R."/>
            <person name="LaButti K."/>
            <person name="Andreopoulos B."/>
            <person name="Lipzen A."/>
            <person name="Chen C."/>
            <person name="Yan M."/>
            <person name="Daum C."/>
            <person name="Ng V."/>
            <person name="Clum A."/>
            <person name="Steindorff A."/>
            <person name="Ohm R.A."/>
            <person name="Martin F."/>
            <person name="Silar P."/>
            <person name="Natvig D.O."/>
            <person name="Lalanne C."/>
            <person name="Gautier V."/>
            <person name="Ament-Velasquez S.L."/>
            <person name="Kruys A."/>
            <person name="Hutchinson M.I."/>
            <person name="Powell A.J."/>
            <person name="Barry K."/>
            <person name="Miller A.N."/>
            <person name="Grigoriev I.V."/>
            <person name="Debuchy R."/>
            <person name="Gladieux P."/>
            <person name="Hiltunen Thoren M."/>
            <person name="Johannesson H."/>
        </authorList>
    </citation>
    <scope>NUCLEOTIDE SEQUENCE</scope>
    <source>
        <strain evidence="1">CBS 508.74</strain>
    </source>
</reference>
<proteinExistence type="predicted"/>
<keyword evidence="2" id="KW-1185">Reference proteome</keyword>
<dbReference type="EMBL" id="MU853348">
    <property type="protein sequence ID" value="KAK4110958.1"/>
    <property type="molecule type" value="Genomic_DNA"/>
</dbReference>
<organism evidence="1 2">
    <name type="scientific">Canariomyces notabilis</name>
    <dbReference type="NCBI Taxonomy" id="2074819"/>
    <lineage>
        <taxon>Eukaryota</taxon>
        <taxon>Fungi</taxon>
        <taxon>Dikarya</taxon>
        <taxon>Ascomycota</taxon>
        <taxon>Pezizomycotina</taxon>
        <taxon>Sordariomycetes</taxon>
        <taxon>Sordariomycetidae</taxon>
        <taxon>Sordariales</taxon>
        <taxon>Chaetomiaceae</taxon>
        <taxon>Canariomyces</taxon>
    </lineage>
</organism>
<gene>
    <name evidence="1" type="ORF">N656DRAFT_187538</name>
</gene>
<dbReference type="Proteomes" id="UP001302812">
    <property type="component" value="Unassembled WGS sequence"/>
</dbReference>
<sequence length="213" mass="23319">MFFTSRLWSRLRLEKRTANYPCILGRVTGTPRLSQLIFLGKLVENGHAFNFHLRGCGCASSASLESVSLQTGPIGSCRCHRPCGAMRDEVNVFAFTFSHRVPGDTLRLCPSKSVTRSPMKNIRLGRLRQHPSTSKYFPNASSGLVVRLLFSKCSGLGLLPFGKRLLESRNGRGLLQGSPFLEHVGRSLVSCHVSCCILPATLLTSACPLTAAR</sequence>
<comment type="caution">
    <text evidence="1">The sequence shown here is derived from an EMBL/GenBank/DDBJ whole genome shotgun (WGS) entry which is preliminary data.</text>
</comment>
<dbReference type="GeneID" id="89932938"/>
<reference evidence="1" key="2">
    <citation type="submission" date="2023-05" db="EMBL/GenBank/DDBJ databases">
        <authorList>
            <consortium name="Lawrence Berkeley National Laboratory"/>
            <person name="Steindorff A."/>
            <person name="Hensen N."/>
            <person name="Bonometti L."/>
            <person name="Westerberg I."/>
            <person name="Brannstrom I.O."/>
            <person name="Guillou S."/>
            <person name="Cros-Aarteil S."/>
            <person name="Calhoun S."/>
            <person name="Haridas S."/>
            <person name="Kuo A."/>
            <person name="Mondo S."/>
            <person name="Pangilinan J."/>
            <person name="Riley R."/>
            <person name="Labutti K."/>
            <person name="Andreopoulos B."/>
            <person name="Lipzen A."/>
            <person name="Chen C."/>
            <person name="Yanf M."/>
            <person name="Daum C."/>
            <person name="Ng V."/>
            <person name="Clum A."/>
            <person name="Ohm R."/>
            <person name="Martin F."/>
            <person name="Silar P."/>
            <person name="Natvig D."/>
            <person name="Lalanne C."/>
            <person name="Gautier V."/>
            <person name="Ament-Velasquez S.L."/>
            <person name="Kruys A."/>
            <person name="Hutchinson M.I."/>
            <person name="Powell A.J."/>
            <person name="Barry K."/>
            <person name="Miller A.N."/>
            <person name="Grigoriev I.V."/>
            <person name="Debuchy R."/>
            <person name="Gladieux P."/>
            <person name="Thoren M.H."/>
            <person name="Johannesson H."/>
        </authorList>
    </citation>
    <scope>NUCLEOTIDE SEQUENCE</scope>
    <source>
        <strain evidence="1">CBS 508.74</strain>
    </source>
</reference>
<dbReference type="RefSeq" id="XP_064668528.1">
    <property type="nucleotide sequence ID" value="XM_064808815.1"/>
</dbReference>